<keyword evidence="8 14" id="KW-0863">Zinc-finger</keyword>
<dbReference type="InterPro" id="IPR001841">
    <property type="entry name" value="Znf_RING"/>
</dbReference>
<dbReference type="FunFam" id="3.30.40.10:FF:000231">
    <property type="entry name" value="RING-H2 finger protein ATL46"/>
    <property type="match status" value="1"/>
</dbReference>
<evidence type="ECO:0000313" key="19">
    <source>
        <dbReference type="Proteomes" id="UP001454036"/>
    </source>
</evidence>
<name>A0AAV3PP82_LITER</name>
<evidence type="ECO:0000256" key="8">
    <source>
        <dbReference type="ARBA" id="ARBA00022771"/>
    </source>
</evidence>
<evidence type="ECO:0000313" key="18">
    <source>
        <dbReference type="EMBL" id="GAA0152120.1"/>
    </source>
</evidence>
<evidence type="ECO:0000256" key="15">
    <source>
        <dbReference type="SAM" id="MobiDB-lite"/>
    </source>
</evidence>
<dbReference type="Pfam" id="PF13639">
    <property type="entry name" value="zf-RING_2"/>
    <property type="match status" value="1"/>
</dbReference>
<evidence type="ECO:0000256" key="11">
    <source>
        <dbReference type="ARBA" id="ARBA00022989"/>
    </source>
</evidence>
<gene>
    <name evidence="18" type="ORF">LIER_10680</name>
</gene>
<dbReference type="GO" id="GO:0008270">
    <property type="term" value="F:zinc ion binding"/>
    <property type="evidence" value="ECO:0007669"/>
    <property type="project" value="UniProtKB-KW"/>
</dbReference>
<comment type="catalytic activity">
    <reaction evidence="1">
        <text>S-ubiquitinyl-[E2 ubiquitin-conjugating enzyme]-L-cysteine + [acceptor protein]-L-lysine = [E2 ubiquitin-conjugating enzyme]-L-cysteine + N(6)-ubiquitinyl-[acceptor protein]-L-lysine.</text>
        <dbReference type="EC" id="2.3.2.27"/>
    </reaction>
</comment>
<dbReference type="PROSITE" id="PS50089">
    <property type="entry name" value="ZF_RING_2"/>
    <property type="match status" value="1"/>
</dbReference>
<keyword evidence="19" id="KW-1185">Reference proteome</keyword>
<dbReference type="EC" id="2.3.2.27" evidence="4"/>
<dbReference type="Gene3D" id="3.30.40.10">
    <property type="entry name" value="Zinc/RING finger domain, C3HC4 (zinc finger)"/>
    <property type="match status" value="1"/>
</dbReference>
<keyword evidence="5" id="KW-0808">Transferase</keyword>
<comment type="subcellular location">
    <subcellularLocation>
        <location evidence="2">Membrane</location>
        <topology evidence="2">Single-pass membrane protein</topology>
    </subcellularLocation>
</comment>
<evidence type="ECO:0000256" key="9">
    <source>
        <dbReference type="ARBA" id="ARBA00022786"/>
    </source>
</evidence>
<evidence type="ECO:0000256" key="12">
    <source>
        <dbReference type="ARBA" id="ARBA00023136"/>
    </source>
</evidence>
<comment type="similarity">
    <text evidence="13">Belongs to the RING-type zinc finger family. ATL subfamily.</text>
</comment>
<accession>A0AAV3PP82</accession>
<evidence type="ECO:0000256" key="14">
    <source>
        <dbReference type="PROSITE-ProRule" id="PRU00175"/>
    </source>
</evidence>
<comment type="pathway">
    <text evidence="3">Protein modification; protein ubiquitination.</text>
</comment>
<dbReference type="PANTHER" id="PTHR45768:SF54">
    <property type="entry name" value="RING-H2 FINGER PROTEIN ATL47-LIKE"/>
    <property type="match status" value="1"/>
</dbReference>
<proteinExistence type="inferred from homology"/>
<dbReference type="InterPro" id="IPR013083">
    <property type="entry name" value="Znf_RING/FYVE/PHD"/>
</dbReference>
<feature type="region of interest" description="Disordered" evidence="15">
    <location>
        <begin position="1"/>
        <end position="22"/>
    </location>
</feature>
<dbReference type="SUPFAM" id="SSF57850">
    <property type="entry name" value="RING/U-box"/>
    <property type="match status" value="1"/>
</dbReference>
<dbReference type="GO" id="GO:0061630">
    <property type="term" value="F:ubiquitin protein ligase activity"/>
    <property type="evidence" value="ECO:0007669"/>
    <property type="project" value="UniProtKB-EC"/>
</dbReference>
<organism evidence="18 19">
    <name type="scientific">Lithospermum erythrorhizon</name>
    <name type="common">Purple gromwell</name>
    <name type="synonym">Lithospermum officinale var. erythrorhizon</name>
    <dbReference type="NCBI Taxonomy" id="34254"/>
    <lineage>
        <taxon>Eukaryota</taxon>
        <taxon>Viridiplantae</taxon>
        <taxon>Streptophyta</taxon>
        <taxon>Embryophyta</taxon>
        <taxon>Tracheophyta</taxon>
        <taxon>Spermatophyta</taxon>
        <taxon>Magnoliopsida</taxon>
        <taxon>eudicotyledons</taxon>
        <taxon>Gunneridae</taxon>
        <taxon>Pentapetalae</taxon>
        <taxon>asterids</taxon>
        <taxon>lamiids</taxon>
        <taxon>Boraginales</taxon>
        <taxon>Boraginaceae</taxon>
        <taxon>Boraginoideae</taxon>
        <taxon>Lithospermeae</taxon>
        <taxon>Lithospermum</taxon>
    </lineage>
</organism>
<evidence type="ECO:0000256" key="10">
    <source>
        <dbReference type="ARBA" id="ARBA00022833"/>
    </source>
</evidence>
<feature type="region of interest" description="Disordered" evidence="15">
    <location>
        <begin position="284"/>
        <end position="318"/>
    </location>
</feature>
<keyword evidence="6 16" id="KW-0812">Transmembrane</keyword>
<dbReference type="AlphaFoldDB" id="A0AAV3PP82"/>
<dbReference type="CDD" id="cd16461">
    <property type="entry name" value="RING-H2_EL5-like"/>
    <property type="match status" value="1"/>
</dbReference>
<protein>
    <recommendedName>
        <fullName evidence="4">RING-type E3 ubiquitin transferase</fullName>
        <ecNumber evidence="4">2.3.2.27</ecNumber>
    </recommendedName>
</protein>
<dbReference type="GO" id="GO:0016874">
    <property type="term" value="F:ligase activity"/>
    <property type="evidence" value="ECO:0007669"/>
    <property type="project" value="UniProtKB-KW"/>
</dbReference>
<evidence type="ECO:0000256" key="3">
    <source>
        <dbReference type="ARBA" id="ARBA00004906"/>
    </source>
</evidence>
<feature type="domain" description="RING-type" evidence="17">
    <location>
        <begin position="126"/>
        <end position="168"/>
    </location>
</feature>
<keyword evidence="7" id="KW-0479">Metal-binding</keyword>
<dbReference type="EMBL" id="BAABME010001917">
    <property type="protein sequence ID" value="GAA0152120.1"/>
    <property type="molecule type" value="Genomic_DNA"/>
</dbReference>
<evidence type="ECO:0000256" key="5">
    <source>
        <dbReference type="ARBA" id="ARBA00022679"/>
    </source>
</evidence>
<keyword evidence="18" id="KW-0436">Ligase</keyword>
<sequence length="360" mass="39730">MPLVHTTHSSSPSPLSSSITSPFVQKDSSSTGNKISPGLLITVVLLSVIVFISGIIYFLYKVLKKSRSPSLSQSTRNLDMPISGAFQRQLQQLFHLHDSGLDQAFIDALPVFIYKDLMGEKEPFDCAVCLCEFSEQDKLRLLPLCSHAFHMDCIDTWLLSNSTCPLCRGVLFTSMENPIYDFDYPRFEDGVSGSLCISIQGDSKALEDDNSSIVCGKRVLSVRLGKYIKTNGNNSKEKEVKEVGETSNSKIDARRCFSMGSFQYVVANSDLLVEWSPTATRISNNAAGNNDESIVNGRTENCGNAPNDGDNNDKKISVGGKGESFSLSKIWMWSKKDRRSSHFSDSVNVNLPRFDKSQAA</sequence>
<evidence type="ECO:0000256" key="4">
    <source>
        <dbReference type="ARBA" id="ARBA00012483"/>
    </source>
</evidence>
<evidence type="ECO:0000256" key="1">
    <source>
        <dbReference type="ARBA" id="ARBA00000900"/>
    </source>
</evidence>
<evidence type="ECO:0000256" key="7">
    <source>
        <dbReference type="ARBA" id="ARBA00022723"/>
    </source>
</evidence>
<dbReference type="Proteomes" id="UP001454036">
    <property type="component" value="Unassembled WGS sequence"/>
</dbReference>
<dbReference type="GO" id="GO:0031625">
    <property type="term" value="F:ubiquitin protein ligase binding"/>
    <property type="evidence" value="ECO:0007669"/>
    <property type="project" value="TreeGrafter"/>
</dbReference>
<evidence type="ECO:0000256" key="13">
    <source>
        <dbReference type="ARBA" id="ARBA00024209"/>
    </source>
</evidence>
<comment type="caution">
    <text evidence="18">The sequence shown here is derived from an EMBL/GenBank/DDBJ whole genome shotgun (WGS) entry which is preliminary data.</text>
</comment>
<dbReference type="SMART" id="SM00184">
    <property type="entry name" value="RING"/>
    <property type="match status" value="1"/>
</dbReference>
<keyword evidence="12 16" id="KW-0472">Membrane</keyword>
<evidence type="ECO:0000256" key="6">
    <source>
        <dbReference type="ARBA" id="ARBA00022692"/>
    </source>
</evidence>
<feature type="compositionally biased region" description="Polar residues" evidence="15">
    <location>
        <begin position="284"/>
        <end position="304"/>
    </location>
</feature>
<dbReference type="PANTHER" id="PTHR45768">
    <property type="entry name" value="E3 UBIQUITIN-PROTEIN LIGASE RNF13-LIKE"/>
    <property type="match status" value="1"/>
</dbReference>
<feature type="transmembrane region" description="Helical" evidence="16">
    <location>
        <begin position="39"/>
        <end position="60"/>
    </location>
</feature>
<evidence type="ECO:0000256" key="16">
    <source>
        <dbReference type="SAM" id="Phobius"/>
    </source>
</evidence>
<keyword evidence="10" id="KW-0862">Zinc</keyword>
<dbReference type="GO" id="GO:0016020">
    <property type="term" value="C:membrane"/>
    <property type="evidence" value="ECO:0007669"/>
    <property type="project" value="UniProtKB-SubCell"/>
</dbReference>
<reference evidence="18 19" key="1">
    <citation type="submission" date="2024-01" db="EMBL/GenBank/DDBJ databases">
        <title>The complete chloroplast genome sequence of Lithospermum erythrorhizon: insights into the phylogenetic relationship among Boraginaceae species and the maternal lineages of purple gromwells.</title>
        <authorList>
            <person name="Okada T."/>
            <person name="Watanabe K."/>
        </authorList>
    </citation>
    <scope>NUCLEOTIDE SEQUENCE [LARGE SCALE GENOMIC DNA]</scope>
</reference>
<keyword evidence="11 16" id="KW-1133">Transmembrane helix</keyword>
<evidence type="ECO:0000259" key="17">
    <source>
        <dbReference type="PROSITE" id="PS50089"/>
    </source>
</evidence>
<keyword evidence="9" id="KW-0833">Ubl conjugation pathway</keyword>
<evidence type="ECO:0000256" key="2">
    <source>
        <dbReference type="ARBA" id="ARBA00004167"/>
    </source>
</evidence>